<gene>
    <name evidence="1" type="ORF">FYJ85_19625</name>
</gene>
<organism evidence="1 2">
    <name type="scientific">Victivallis lenta</name>
    <dbReference type="NCBI Taxonomy" id="2606640"/>
    <lineage>
        <taxon>Bacteria</taxon>
        <taxon>Pseudomonadati</taxon>
        <taxon>Lentisphaerota</taxon>
        <taxon>Lentisphaeria</taxon>
        <taxon>Victivallales</taxon>
        <taxon>Victivallaceae</taxon>
        <taxon>Victivallis</taxon>
    </lineage>
</organism>
<comment type="caution">
    <text evidence="1">The sequence shown here is derived from an EMBL/GenBank/DDBJ whole genome shotgun (WGS) entry which is preliminary data.</text>
</comment>
<dbReference type="EMBL" id="VUNS01000032">
    <property type="protein sequence ID" value="MST99241.1"/>
    <property type="molecule type" value="Genomic_DNA"/>
</dbReference>
<protein>
    <submittedName>
        <fullName evidence="1">Uncharacterized protein</fullName>
    </submittedName>
</protein>
<accession>A0A844G9N7</accession>
<keyword evidence="2" id="KW-1185">Reference proteome</keyword>
<reference evidence="1 2" key="1">
    <citation type="submission" date="2019-08" db="EMBL/GenBank/DDBJ databases">
        <title>In-depth cultivation of the pig gut microbiome towards novel bacterial diversity and tailored functional studies.</title>
        <authorList>
            <person name="Wylensek D."/>
            <person name="Hitch T.C.A."/>
            <person name="Clavel T."/>
        </authorList>
    </citation>
    <scope>NUCLEOTIDE SEQUENCE [LARGE SCALE GENOMIC DNA]</scope>
    <source>
        <strain evidence="1 2">BBE-744-WT-12</strain>
    </source>
</reference>
<dbReference type="Proteomes" id="UP000435649">
    <property type="component" value="Unassembled WGS sequence"/>
</dbReference>
<dbReference type="AlphaFoldDB" id="A0A844G9N7"/>
<name>A0A844G9N7_9BACT</name>
<sequence length="136" mass="15653">MDILISTEKLNLPPEMLRELAACRKDSEAAVYACLQKLIDDAEKFRKFHRKRHEKALRRSIQWGAEYDAYLQKHLAAGLKLKTARTAARRDFIAAHPRPQNADDLIRSDEFPGLSAPSLRYYHRAYQTSLQSTPAE</sequence>
<evidence type="ECO:0000313" key="2">
    <source>
        <dbReference type="Proteomes" id="UP000435649"/>
    </source>
</evidence>
<proteinExistence type="predicted"/>
<evidence type="ECO:0000313" key="1">
    <source>
        <dbReference type="EMBL" id="MST99241.1"/>
    </source>
</evidence>
<dbReference type="RefSeq" id="WP_154420426.1">
    <property type="nucleotide sequence ID" value="NZ_VUNS01000032.1"/>
</dbReference>